<accession>D9WRV1</accession>
<evidence type="ECO:0000256" key="1">
    <source>
        <dbReference type="SAM" id="MobiDB-lite"/>
    </source>
</evidence>
<sequence>MAEHDGGAASSGGAGDPKPGDGYKIEIASVRKVLTPLEESVVAARKIKGDWKNLSEHIQNSADFDIYDSSEKMLSAWGFGMGRVAEHTNTVVETLRQVIAAYMLADLLRIKDFAPTEDNMAKLPFGEAGMKAWEAGSRPKFDPPPEIYQEPWLDDGGGSDSGGTGGTYEPPKNPRQLYDGGWVDDGGSKGTIA</sequence>
<reference evidence="2 3" key="1">
    <citation type="submission" date="2009-02" db="EMBL/GenBank/DDBJ databases">
        <title>Annotation of Streptomyces hygroscopicus strain ATCC 53653.</title>
        <authorList>
            <consortium name="The Broad Institute Genome Sequencing Platform"/>
            <consortium name="Broad Institute Microbial Sequencing Center"/>
            <person name="Fischbach M."/>
            <person name="Godfrey P."/>
            <person name="Ward D."/>
            <person name="Young S."/>
            <person name="Zeng Q."/>
            <person name="Koehrsen M."/>
            <person name="Alvarado L."/>
            <person name="Berlin A.M."/>
            <person name="Bochicchio J."/>
            <person name="Borenstein D."/>
            <person name="Chapman S.B."/>
            <person name="Chen Z."/>
            <person name="Engels R."/>
            <person name="Freedman E."/>
            <person name="Gellesch M."/>
            <person name="Goldberg J."/>
            <person name="Griggs A."/>
            <person name="Gujja S."/>
            <person name="Heilman E.R."/>
            <person name="Heiman D.I."/>
            <person name="Hepburn T.A."/>
            <person name="Howarth C."/>
            <person name="Jen D."/>
            <person name="Larson L."/>
            <person name="Lewis B."/>
            <person name="Mehta T."/>
            <person name="Park D."/>
            <person name="Pearson M."/>
            <person name="Richards J."/>
            <person name="Roberts A."/>
            <person name="Saif S."/>
            <person name="Shea T.D."/>
            <person name="Shenoy N."/>
            <person name="Sisk P."/>
            <person name="Stolte C."/>
            <person name="Sykes S.N."/>
            <person name="Thomson T."/>
            <person name="Walk T."/>
            <person name="White J."/>
            <person name="Yandava C."/>
            <person name="Straight P."/>
            <person name="Clardy J."/>
            <person name="Hung D."/>
            <person name="Kolter R."/>
            <person name="Mekalanos J."/>
            <person name="Walker S."/>
            <person name="Walsh C.T."/>
            <person name="Wieland-Brown L.C."/>
            <person name="Haas B."/>
            <person name="Nusbaum C."/>
            <person name="Birren B."/>
        </authorList>
    </citation>
    <scope>NUCLEOTIDE SEQUENCE [LARGE SCALE GENOMIC DNA]</scope>
    <source>
        <strain evidence="2 3">ATCC 53653</strain>
    </source>
</reference>
<gene>
    <name evidence="2" type="ORF">SSOG_05935</name>
</gene>
<evidence type="ECO:0000313" key="2">
    <source>
        <dbReference type="EMBL" id="EFL26221.1"/>
    </source>
</evidence>
<protein>
    <submittedName>
        <fullName evidence="2">Uncharacterized protein</fullName>
    </submittedName>
</protein>
<feature type="region of interest" description="Disordered" evidence="1">
    <location>
        <begin position="135"/>
        <end position="193"/>
    </location>
</feature>
<keyword evidence="3" id="KW-1185">Reference proteome</keyword>
<dbReference type="RefSeq" id="WP_009718021.1">
    <property type="nucleotide sequence ID" value="NZ_GG657754.1"/>
</dbReference>
<name>D9WRV1_9ACTN</name>
<dbReference type="HOGENOM" id="CLU_1668469_0_0_11"/>
<organism evidence="2 3">
    <name type="scientific">Streptomyces himastatinicus ATCC 53653</name>
    <dbReference type="NCBI Taxonomy" id="457427"/>
    <lineage>
        <taxon>Bacteria</taxon>
        <taxon>Bacillati</taxon>
        <taxon>Actinomycetota</taxon>
        <taxon>Actinomycetes</taxon>
        <taxon>Kitasatosporales</taxon>
        <taxon>Streptomycetaceae</taxon>
        <taxon>Streptomyces</taxon>
        <taxon>Streptomyces violaceusniger group</taxon>
    </lineage>
</organism>
<feature type="region of interest" description="Disordered" evidence="1">
    <location>
        <begin position="1"/>
        <end position="20"/>
    </location>
</feature>
<feature type="compositionally biased region" description="Gly residues" evidence="1">
    <location>
        <begin position="155"/>
        <end position="166"/>
    </location>
</feature>
<dbReference type="AlphaFoldDB" id="D9WRV1"/>
<evidence type="ECO:0000313" key="3">
    <source>
        <dbReference type="Proteomes" id="UP000003963"/>
    </source>
</evidence>
<proteinExistence type="predicted"/>
<dbReference type="EMBL" id="GG657754">
    <property type="protein sequence ID" value="EFL26221.1"/>
    <property type="molecule type" value="Genomic_DNA"/>
</dbReference>
<dbReference type="Proteomes" id="UP000003963">
    <property type="component" value="Unassembled WGS sequence"/>
</dbReference>
<dbReference type="STRING" id="457427.SSOG_05935"/>